<gene>
    <name evidence="3" type="ORF">C1SCF055_LOCUS2834</name>
</gene>
<protein>
    <submittedName>
        <fullName evidence="3">Uncharacterized protein</fullName>
    </submittedName>
</protein>
<proteinExistence type="predicted"/>
<name>A0A9P1BJB4_9DINO</name>
<keyword evidence="2" id="KW-0472">Membrane</keyword>
<keyword evidence="2" id="KW-0812">Transmembrane</keyword>
<evidence type="ECO:0000256" key="2">
    <source>
        <dbReference type="SAM" id="Phobius"/>
    </source>
</evidence>
<keyword evidence="2" id="KW-1133">Transmembrane helix</keyword>
<evidence type="ECO:0000313" key="5">
    <source>
        <dbReference type="Proteomes" id="UP001152797"/>
    </source>
</evidence>
<feature type="transmembrane region" description="Helical" evidence="2">
    <location>
        <begin position="66"/>
        <end position="89"/>
    </location>
</feature>
<evidence type="ECO:0000256" key="1">
    <source>
        <dbReference type="SAM" id="MobiDB-lite"/>
    </source>
</evidence>
<dbReference type="AlphaFoldDB" id="A0A9P1BJB4"/>
<dbReference type="EMBL" id="CAMXCT020000135">
    <property type="protein sequence ID" value="CAL1127807.1"/>
    <property type="molecule type" value="Genomic_DNA"/>
</dbReference>
<dbReference type="Proteomes" id="UP001152797">
    <property type="component" value="Unassembled WGS sequence"/>
</dbReference>
<organism evidence="3">
    <name type="scientific">Cladocopium goreaui</name>
    <dbReference type="NCBI Taxonomy" id="2562237"/>
    <lineage>
        <taxon>Eukaryota</taxon>
        <taxon>Sar</taxon>
        <taxon>Alveolata</taxon>
        <taxon>Dinophyceae</taxon>
        <taxon>Suessiales</taxon>
        <taxon>Symbiodiniaceae</taxon>
        <taxon>Cladocopium</taxon>
    </lineage>
</organism>
<keyword evidence="5" id="KW-1185">Reference proteome</keyword>
<reference evidence="3" key="1">
    <citation type="submission" date="2022-10" db="EMBL/GenBank/DDBJ databases">
        <authorList>
            <person name="Chen Y."/>
            <person name="Dougan E. K."/>
            <person name="Chan C."/>
            <person name="Rhodes N."/>
            <person name="Thang M."/>
        </authorList>
    </citation>
    <scope>NUCLEOTIDE SEQUENCE</scope>
</reference>
<sequence length="90" mass="10046">SPAVMGCRPDEPSSVPSAAPKVDVSPNAPMDFFEDEMRGYIGFCGHVASAAKSDKTFWFRRRIRRILLPFAVLLELCFLMILSALSRLIQ</sequence>
<evidence type="ECO:0000313" key="4">
    <source>
        <dbReference type="EMBL" id="CAL4761744.1"/>
    </source>
</evidence>
<reference evidence="4 5" key="2">
    <citation type="submission" date="2024-05" db="EMBL/GenBank/DDBJ databases">
        <authorList>
            <person name="Chen Y."/>
            <person name="Shah S."/>
            <person name="Dougan E. K."/>
            <person name="Thang M."/>
            <person name="Chan C."/>
        </authorList>
    </citation>
    <scope>NUCLEOTIDE SEQUENCE [LARGE SCALE GENOMIC DNA]</scope>
</reference>
<evidence type="ECO:0000313" key="3">
    <source>
        <dbReference type="EMBL" id="CAI3974432.1"/>
    </source>
</evidence>
<feature type="non-terminal residue" evidence="3">
    <location>
        <position position="90"/>
    </location>
</feature>
<accession>A0A9P1BJB4</accession>
<dbReference type="EMBL" id="CAMXCT030000135">
    <property type="protein sequence ID" value="CAL4761744.1"/>
    <property type="molecule type" value="Genomic_DNA"/>
</dbReference>
<feature type="region of interest" description="Disordered" evidence="1">
    <location>
        <begin position="1"/>
        <end position="21"/>
    </location>
</feature>
<dbReference type="EMBL" id="CAMXCT010000135">
    <property type="protein sequence ID" value="CAI3974432.1"/>
    <property type="molecule type" value="Genomic_DNA"/>
</dbReference>
<feature type="non-terminal residue" evidence="3">
    <location>
        <position position="1"/>
    </location>
</feature>
<comment type="caution">
    <text evidence="3">The sequence shown here is derived from an EMBL/GenBank/DDBJ whole genome shotgun (WGS) entry which is preliminary data.</text>
</comment>